<dbReference type="Pfam" id="PF12327">
    <property type="entry name" value="FtsZ_C"/>
    <property type="match status" value="1"/>
</dbReference>
<dbReference type="GO" id="GO:0005525">
    <property type="term" value="F:GTP binding"/>
    <property type="evidence" value="ECO:0007669"/>
    <property type="project" value="UniProtKB-UniRule"/>
</dbReference>
<organism evidence="14 15">
    <name type="scientific">candidate division WOR-1 bacterium RIFOXYC12_FULL_54_18</name>
    <dbReference type="NCBI Taxonomy" id="1802584"/>
    <lineage>
        <taxon>Bacteria</taxon>
        <taxon>Bacillati</taxon>
        <taxon>Saganbacteria</taxon>
    </lineage>
</organism>
<dbReference type="SMART" id="SM00865">
    <property type="entry name" value="Tubulin_C"/>
    <property type="match status" value="1"/>
</dbReference>
<feature type="region of interest" description="Disordered" evidence="11">
    <location>
        <begin position="323"/>
        <end position="352"/>
    </location>
</feature>
<keyword evidence="7 8" id="KW-0131">Cell cycle</keyword>
<proteinExistence type="inferred from homology"/>
<dbReference type="SUPFAM" id="SSF55307">
    <property type="entry name" value="Tubulin C-terminal domain-like"/>
    <property type="match status" value="1"/>
</dbReference>
<dbReference type="EMBL" id="MEUG01000001">
    <property type="protein sequence ID" value="OGC28212.1"/>
    <property type="molecule type" value="Genomic_DNA"/>
</dbReference>
<evidence type="ECO:0000256" key="3">
    <source>
        <dbReference type="ARBA" id="ARBA00022618"/>
    </source>
</evidence>
<feature type="domain" description="Tubulin/FtsZ 2-layer sandwich" evidence="13">
    <location>
        <begin position="202"/>
        <end position="319"/>
    </location>
</feature>
<dbReference type="PROSITE" id="PS01134">
    <property type="entry name" value="FTSZ_1"/>
    <property type="match status" value="1"/>
</dbReference>
<dbReference type="InterPro" id="IPR024757">
    <property type="entry name" value="FtsZ_C"/>
</dbReference>
<comment type="function">
    <text evidence="8 10">Essential cell division protein that forms a contractile ring structure (Z ring) at the future cell division site. The regulation of the ring assembly controls the timing and the location of cell division. One of the functions of the FtsZ ring is to recruit other cell division proteins to the septum to produce a new cell wall between the dividing cells. Binds GTP and shows GTPase activity.</text>
</comment>
<feature type="domain" description="Tubulin/FtsZ GTPase" evidence="12">
    <location>
        <begin position="8"/>
        <end position="200"/>
    </location>
</feature>
<dbReference type="InterPro" id="IPR018316">
    <property type="entry name" value="Tubulin/FtsZ_2-layer-sand-dom"/>
</dbReference>
<evidence type="ECO:0000256" key="7">
    <source>
        <dbReference type="ARBA" id="ARBA00023306"/>
    </source>
</evidence>
<dbReference type="GO" id="GO:0003924">
    <property type="term" value="F:GTPase activity"/>
    <property type="evidence" value="ECO:0007669"/>
    <property type="project" value="UniProtKB-UniRule"/>
</dbReference>
<comment type="caution">
    <text evidence="14">The sequence shown here is derived from an EMBL/GenBank/DDBJ whole genome shotgun (WGS) entry which is preliminary data.</text>
</comment>
<dbReference type="InterPro" id="IPR020805">
    <property type="entry name" value="Cell_div_FtsZ_CS"/>
</dbReference>
<evidence type="ECO:0000313" key="14">
    <source>
        <dbReference type="EMBL" id="OGC28212.1"/>
    </source>
</evidence>
<dbReference type="InterPro" id="IPR045061">
    <property type="entry name" value="FtsZ/CetZ"/>
</dbReference>
<feature type="binding site" evidence="8">
    <location>
        <position position="138"/>
    </location>
    <ligand>
        <name>GTP</name>
        <dbReference type="ChEBI" id="CHEBI:37565"/>
    </ligand>
</feature>
<dbReference type="GO" id="GO:0005737">
    <property type="term" value="C:cytoplasm"/>
    <property type="evidence" value="ECO:0007669"/>
    <property type="project" value="UniProtKB-SubCell"/>
</dbReference>
<accession>A0A1F4T613</accession>
<dbReference type="SMART" id="SM00864">
    <property type="entry name" value="Tubulin"/>
    <property type="match status" value="1"/>
</dbReference>
<dbReference type="GO" id="GO:0000917">
    <property type="term" value="P:division septum assembly"/>
    <property type="evidence" value="ECO:0007669"/>
    <property type="project" value="UniProtKB-KW"/>
</dbReference>
<evidence type="ECO:0000256" key="11">
    <source>
        <dbReference type="SAM" id="MobiDB-lite"/>
    </source>
</evidence>
<evidence type="ECO:0000259" key="13">
    <source>
        <dbReference type="SMART" id="SM00865"/>
    </source>
</evidence>
<dbReference type="GO" id="GO:0032153">
    <property type="term" value="C:cell division site"/>
    <property type="evidence" value="ECO:0007669"/>
    <property type="project" value="UniProtKB-UniRule"/>
</dbReference>
<dbReference type="CDD" id="cd02201">
    <property type="entry name" value="FtsZ_type1"/>
    <property type="match status" value="1"/>
</dbReference>
<dbReference type="PANTHER" id="PTHR30314:SF3">
    <property type="entry name" value="MITOCHONDRIAL DIVISION PROTEIN FSZA"/>
    <property type="match status" value="1"/>
</dbReference>
<dbReference type="HAMAP" id="MF_00909">
    <property type="entry name" value="FtsZ"/>
    <property type="match status" value="1"/>
</dbReference>
<name>A0A1F4T613_UNCSA</name>
<dbReference type="PROSITE" id="PS01135">
    <property type="entry name" value="FTSZ_2"/>
    <property type="match status" value="1"/>
</dbReference>
<dbReference type="Gene3D" id="3.40.50.1440">
    <property type="entry name" value="Tubulin/FtsZ, GTPase domain"/>
    <property type="match status" value="1"/>
</dbReference>
<dbReference type="GO" id="GO:0051258">
    <property type="term" value="P:protein polymerization"/>
    <property type="evidence" value="ECO:0007669"/>
    <property type="project" value="UniProtKB-UniRule"/>
</dbReference>
<dbReference type="FunFam" id="3.40.50.1440:FF:000023">
    <property type="entry name" value="Cell division protein FtsZ"/>
    <property type="match status" value="1"/>
</dbReference>
<keyword evidence="2 8" id="KW-0963">Cytoplasm</keyword>
<evidence type="ECO:0000256" key="1">
    <source>
        <dbReference type="ARBA" id="ARBA00009690"/>
    </source>
</evidence>
<feature type="binding site" evidence="8">
    <location>
        <position position="134"/>
    </location>
    <ligand>
        <name>GTP</name>
        <dbReference type="ChEBI" id="CHEBI:37565"/>
    </ligand>
</feature>
<feature type="binding site" evidence="8">
    <location>
        <begin position="103"/>
        <end position="105"/>
    </location>
    <ligand>
        <name>GTP</name>
        <dbReference type="ChEBI" id="CHEBI:37565"/>
    </ligand>
</feature>
<dbReference type="InterPro" id="IPR036525">
    <property type="entry name" value="Tubulin/FtsZ_GTPase_sf"/>
</dbReference>
<dbReference type="GO" id="GO:0043093">
    <property type="term" value="P:FtsZ-dependent cytokinesis"/>
    <property type="evidence" value="ECO:0007669"/>
    <property type="project" value="UniProtKB-UniRule"/>
</dbReference>
<sequence length="352" mass="36746">MGGQGFATIKVFGVGGGGTNAVNRMISSGVVGVEFWAANTDLQALSVSLADHKLQLGAKLTRGLGAGANPEIGQKAAEESRDDVKLGLQGADMVFLTAGMGGGTGTGASPIIAEVAKELGCLTIGVVTRPFRFEGPVRNSQAESGIALLKEKVDALIVIPNDKLLQVVERKTSIIEAFKIADDVLRQGVKGISDLITVPGLINLDFADVRTIMFEAGSAMMGIGSGSGENRAVEAAEKAIASPLLEETITGAKGIIFNVTGGSDLTLYEVNEAAEVIYNAGDPDANIIFGATIDEKLQGEVTVTVIATGFKAALNREKESVSFIRPRQNQPVQPKPAADSHKDDIELPPFMR</sequence>
<evidence type="ECO:0000256" key="4">
    <source>
        <dbReference type="ARBA" id="ARBA00022741"/>
    </source>
</evidence>
<dbReference type="NCBIfam" id="TIGR00065">
    <property type="entry name" value="ftsZ"/>
    <property type="match status" value="1"/>
</dbReference>
<keyword evidence="6 8" id="KW-0717">Septation</keyword>
<feature type="binding site" evidence="8">
    <location>
        <position position="182"/>
    </location>
    <ligand>
        <name>GTP</name>
        <dbReference type="ChEBI" id="CHEBI:37565"/>
    </ligand>
</feature>
<evidence type="ECO:0000256" key="2">
    <source>
        <dbReference type="ARBA" id="ARBA00022490"/>
    </source>
</evidence>
<keyword evidence="3 8" id="KW-0132">Cell division</keyword>
<dbReference type="AlphaFoldDB" id="A0A1F4T613"/>
<dbReference type="InterPro" id="IPR008280">
    <property type="entry name" value="Tub_FtsZ_C"/>
</dbReference>
<feature type="binding site" evidence="8">
    <location>
        <begin position="16"/>
        <end position="20"/>
    </location>
    <ligand>
        <name>GTP</name>
        <dbReference type="ChEBI" id="CHEBI:37565"/>
    </ligand>
</feature>
<dbReference type="InterPro" id="IPR037103">
    <property type="entry name" value="Tubulin/FtsZ-like_C"/>
</dbReference>
<evidence type="ECO:0000256" key="5">
    <source>
        <dbReference type="ARBA" id="ARBA00023134"/>
    </source>
</evidence>
<comment type="similarity">
    <text evidence="1 8 10">Belongs to the FtsZ family.</text>
</comment>
<evidence type="ECO:0000256" key="6">
    <source>
        <dbReference type="ARBA" id="ARBA00023210"/>
    </source>
</evidence>
<dbReference type="InterPro" id="IPR000158">
    <property type="entry name" value="Cell_div_FtsZ"/>
</dbReference>
<evidence type="ECO:0000256" key="9">
    <source>
        <dbReference type="NCBIfam" id="TIGR00065"/>
    </source>
</evidence>
<keyword evidence="4 8" id="KW-0547">Nucleotide-binding</keyword>
<gene>
    <name evidence="8" type="primary">ftsZ</name>
    <name evidence="14" type="ORF">A3K49_04415</name>
</gene>
<dbReference type="PRINTS" id="PR00423">
    <property type="entry name" value="CELLDVISFTSZ"/>
</dbReference>
<dbReference type="Gene3D" id="3.30.1330.20">
    <property type="entry name" value="Tubulin/FtsZ, C-terminal domain"/>
    <property type="match status" value="1"/>
</dbReference>
<evidence type="ECO:0000256" key="10">
    <source>
        <dbReference type="RuleBase" id="RU000631"/>
    </source>
</evidence>
<reference evidence="14 15" key="1">
    <citation type="journal article" date="2016" name="Nat. Commun.">
        <title>Thousands of microbial genomes shed light on interconnected biogeochemical processes in an aquifer system.</title>
        <authorList>
            <person name="Anantharaman K."/>
            <person name="Brown C.T."/>
            <person name="Hug L.A."/>
            <person name="Sharon I."/>
            <person name="Castelle C.J."/>
            <person name="Probst A.J."/>
            <person name="Thomas B.C."/>
            <person name="Singh A."/>
            <person name="Wilkins M.J."/>
            <person name="Karaoz U."/>
            <person name="Brodie E.L."/>
            <person name="Williams K.H."/>
            <person name="Hubbard S.S."/>
            <person name="Banfield J.F."/>
        </authorList>
    </citation>
    <scope>NUCLEOTIDE SEQUENCE [LARGE SCALE GENOMIC DNA]</scope>
</reference>
<dbReference type="Proteomes" id="UP000178602">
    <property type="component" value="Unassembled WGS sequence"/>
</dbReference>
<evidence type="ECO:0000259" key="12">
    <source>
        <dbReference type="SMART" id="SM00864"/>
    </source>
</evidence>
<dbReference type="SUPFAM" id="SSF52490">
    <property type="entry name" value="Tubulin nucleotide-binding domain-like"/>
    <property type="match status" value="1"/>
</dbReference>
<dbReference type="Pfam" id="PF00091">
    <property type="entry name" value="Tubulin"/>
    <property type="match status" value="1"/>
</dbReference>
<comment type="subcellular location">
    <subcellularLocation>
        <location evidence="8">Cytoplasm</location>
    </subcellularLocation>
    <text evidence="8">Assembles at midcell at the inner surface of the cytoplasmic membrane.</text>
</comment>
<evidence type="ECO:0000256" key="8">
    <source>
        <dbReference type="HAMAP-Rule" id="MF_00909"/>
    </source>
</evidence>
<evidence type="ECO:0000313" key="15">
    <source>
        <dbReference type="Proteomes" id="UP000178602"/>
    </source>
</evidence>
<comment type="subunit">
    <text evidence="8">Homodimer. Polymerizes to form a dynamic ring structure in a strictly GTP-dependent manner. Interacts directly with several other division proteins.</text>
</comment>
<dbReference type="PANTHER" id="PTHR30314">
    <property type="entry name" value="CELL DIVISION PROTEIN FTSZ-RELATED"/>
    <property type="match status" value="1"/>
</dbReference>
<protein>
    <recommendedName>
        <fullName evidence="8 9">Cell division protein FtsZ</fullName>
    </recommendedName>
</protein>
<dbReference type="InterPro" id="IPR003008">
    <property type="entry name" value="Tubulin_FtsZ_GTPase"/>
</dbReference>
<keyword evidence="5 8" id="KW-0342">GTP-binding</keyword>